<keyword evidence="2" id="KW-1133">Transmembrane helix</keyword>
<dbReference type="GO" id="GO:0008028">
    <property type="term" value="F:monocarboxylic acid transmembrane transporter activity"/>
    <property type="evidence" value="ECO:0007669"/>
    <property type="project" value="TreeGrafter"/>
</dbReference>
<accession>A0A9Q1BGP5</accession>
<dbReference type="PANTHER" id="PTHR11360">
    <property type="entry name" value="MONOCARBOXYLATE TRANSPORTER"/>
    <property type="match status" value="1"/>
</dbReference>
<dbReference type="OrthoDB" id="10662915at2759"/>
<dbReference type="Proteomes" id="UP001152320">
    <property type="component" value="Chromosome 16"/>
</dbReference>
<dbReference type="InterPro" id="IPR050327">
    <property type="entry name" value="Proton-linked_MCT"/>
</dbReference>
<evidence type="ECO:0000313" key="3">
    <source>
        <dbReference type="EMBL" id="KAJ8027036.1"/>
    </source>
</evidence>
<comment type="caution">
    <text evidence="3">The sequence shown here is derived from an EMBL/GenBank/DDBJ whole genome shotgun (WGS) entry which is preliminary data.</text>
</comment>
<feature type="transmembrane region" description="Helical" evidence="2">
    <location>
        <begin position="156"/>
        <end position="177"/>
    </location>
</feature>
<dbReference type="InterPro" id="IPR011701">
    <property type="entry name" value="MFS"/>
</dbReference>
<name>A0A9Q1BGP5_HOLLE</name>
<feature type="region of interest" description="Disordered" evidence="1">
    <location>
        <begin position="1"/>
        <end position="20"/>
    </location>
</feature>
<keyword evidence="4" id="KW-1185">Reference proteome</keyword>
<feature type="transmembrane region" description="Helical" evidence="2">
    <location>
        <begin position="183"/>
        <end position="205"/>
    </location>
</feature>
<feature type="transmembrane region" description="Helical" evidence="2">
    <location>
        <begin position="91"/>
        <end position="115"/>
    </location>
</feature>
<evidence type="ECO:0000256" key="1">
    <source>
        <dbReference type="SAM" id="MobiDB-lite"/>
    </source>
</evidence>
<dbReference type="PANTHER" id="PTHR11360:SF303">
    <property type="entry name" value="MAJOR FACILITATOR SUPERFAMILY (MFS) PROFILE DOMAIN-CONTAINING PROTEIN"/>
    <property type="match status" value="1"/>
</dbReference>
<feature type="transmembrane region" description="Helical" evidence="2">
    <location>
        <begin position="127"/>
        <end position="149"/>
    </location>
</feature>
<organism evidence="3 4">
    <name type="scientific">Holothuria leucospilota</name>
    <name type="common">Black long sea cucumber</name>
    <name type="synonym">Mertensiothuria leucospilota</name>
    <dbReference type="NCBI Taxonomy" id="206669"/>
    <lineage>
        <taxon>Eukaryota</taxon>
        <taxon>Metazoa</taxon>
        <taxon>Echinodermata</taxon>
        <taxon>Eleutherozoa</taxon>
        <taxon>Echinozoa</taxon>
        <taxon>Holothuroidea</taxon>
        <taxon>Aspidochirotacea</taxon>
        <taxon>Aspidochirotida</taxon>
        <taxon>Holothuriidae</taxon>
        <taxon>Holothuria</taxon>
    </lineage>
</organism>
<sequence>MTSPVTSTEGENDDLKKQKIDMDTCDGQETEMLLETPDDRKALRANTLSGQGTSDEGAAINKLRDQADLNSSTESYGLCWYYCFIQRNKSVIFLIMTVLSTAFTSFGWILFLVPLGKEKGLVPSQAVLLSTVAGLGALFGRVWCVMLLWKKETRPFYYFGPPAFLQCLAFIFLSLIANDYFTLMVVSFLAGVPFGVTGAAVGGVCALKVSPSDFQTALALIFFCVMFGTEAGGGLCGE</sequence>
<dbReference type="EMBL" id="JAIZAY010000016">
    <property type="protein sequence ID" value="KAJ8027036.1"/>
    <property type="molecule type" value="Genomic_DNA"/>
</dbReference>
<dbReference type="InterPro" id="IPR036259">
    <property type="entry name" value="MFS_trans_sf"/>
</dbReference>
<dbReference type="SUPFAM" id="SSF103473">
    <property type="entry name" value="MFS general substrate transporter"/>
    <property type="match status" value="1"/>
</dbReference>
<keyword evidence="2" id="KW-0812">Transmembrane</keyword>
<keyword evidence="2" id="KW-0472">Membrane</keyword>
<dbReference type="Gene3D" id="1.20.1250.20">
    <property type="entry name" value="MFS general substrate transporter like domains"/>
    <property type="match status" value="1"/>
</dbReference>
<reference evidence="3" key="1">
    <citation type="submission" date="2021-10" db="EMBL/GenBank/DDBJ databases">
        <title>Tropical sea cucumber genome reveals ecological adaptation and Cuvierian tubules defense mechanism.</title>
        <authorList>
            <person name="Chen T."/>
        </authorList>
    </citation>
    <scope>NUCLEOTIDE SEQUENCE</scope>
    <source>
        <strain evidence="3">Nanhai2018</strain>
        <tissue evidence="3">Muscle</tissue>
    </source>
</reference>
<proteinExistence type="predicted"/>
<feature type="transmembrane region" description="Helical" evidence="2">
    <location>
        <begin position="217"/>
        <end position="235"/>
    </location>
</feature>
<gene>
    <name evidence="3" type="ORF">HOLleu_32053</name>
</gene>
<dbReference type="Pfam" id="PF07690">
    <property type="entry name" value="MFS_1"/>
    <property type="match status" value="1"/>
</dbReference>
<evidence type="ECO:0000256" key="2">
    <source>
        <dbReference type="SAM" id="Phobius"/>
    </source>
</evidence>
<dbReference type="AlphaFoldDB" id="A0A9Q1BGP5"/>
<protein>
    <submittedName>
        <fullName evidence="3">Uncharacterized protein</fullName>
    </submittedName>
</protein>
<evidence type="ECO:0000313" key="4">
    <source>
        <dbReference type="Proteomes" id="UP001152320"/>
    </source>
</evidence>